<dbReference type="InterPro" id="IPR005554">
    <property type="entry name" value="NOL6/Upt22"/>
</dbReference>
<dbReference type="GO" id="GO:0006364">
    <property type="term" value="P:rRNA processing"/>
    <property type="evidence" value="ECO:0007669"/>
    <property type="project" value="TreeGrafter"/>
</dbReference>
<evidence type="ECO:0000313" key="3">
    <source>
        <dbReference type="EMBL" id="KAK2718508.1"/>
    </source>
</evidence>
<dbReference type="GO" id="GO:0006409">
    <property type="term" value="P:tRNA export from nucleus"/>
    <property type="evidence" value="ECO:0007669"/>
    <property type="project" value="TreeGrafter"/>
</dbReference>
<evidence type="ECO:0000259" key="2">
    <source>
        <dbReference type="Pfam" id="PF17406"/>
    </source>
</evidence>
<proteinExistence type="inferred from homology"/>
<comment type="caution">
    <text evidence="3">The sequence shown here is derived from an EMBL/GenBank/DDBJ whole genome shotgun (WGS) entry which is preliminary data.</text>
</comment>
<dbReference type="GO" id="GO:0034456">
    <property type="term" value="C:UTP-C complex"/>
    <property type="evidence" value="ECO:0007669"/>
    <property type="project" value="TreeGrafter"/>
</dbReference>
<dbReference type="AlphaFoldDB" id="A0AA88HWP7"/>
<evidence type="ECO:0000256" key="1">
    <source>
        <dbReference type="RuleBase" id="RU364032"/>
    </source>
</evidence>
<dbReference type="InterPro" id="IPR035370">
    <property type="entry name" value="Nrap_D5"/>
</dbReference>
<organism evidence="3 4">
    <name type="scientific">Artemia franciscana</name>
    <name type="common">Brine shrimp</name>
    <name type="synonym">Artemia sanfranciscana</name>
    <dbReference type="NCBI Taxonomy" id="6661"/>
    <lineage>
        <taxon>Eukaryota</taxon>
        <taxon>Metazoa</taxon>
        <taxon>Ecdysozoa</taxon>
        <taxon>Arthropoda</taxon>
        <taxon>Crustacea</taxon>
        <taxon>Branchiopoda</taxon>
        <taxon>Anostraca</taxon>
        <taxon>Artemiidae</taxon>
        <taxon>Artemia</taxon>
    </lineage>
</organism>
<dbReference type="GO" id="GO:0003723">
    <property type="term" value="F:RNA binding"/>
    <property type="evidence" value="ECO:0007669"/>
    <property type="project" value="UniProtKB-KW"/>
</dbReference>
<keyword evidence="1" id="KW-0539">Nucleus</keyword>
<dbReference type="GO" id="GO:0032545">
    <property type="term" value="C:CURI complex"/>
    <property type="evidence" value="ECO:0007669"/>
    <property type="project" value="TreeGrafter"/>
</dbReference>
<name>A0AA88HWP7_ARTSF</name>
<reference evidence="3" key="1">
    <citation type="submission" date="2023-07" db="EMBL/GenBank/DDBJ databases">
        <title>Chromosome-level genome assembly of Artemia franciscana.</title>
        <authorList>
            <person name="Jo E."/>
        </authorList>
    </citation>
    <scope>NUCLEOTIDE SEQUENCE</scope>
    <source>
        <tissue evidence="3">Whole body</tissue>
    </source>
</reference>
<dbReference type="Pfam" id="PF17406">
    <property type="entry name" value="Nrap_D5"/>
    <property type="match status" value="1"/>
</dbReference>
<keyword evidence="4" id="KW-1185">Reference proteome</keyword>
<feature type="non-terminal residue" evidence="3">
    <location>
        <position position="317"/>
    </location>
</feature>
<evidence type="ECO:0000313" key="4">
    <source>
        <dbReference type="Proteomes" id="UP001187531"/>
    </source>
</evidence>
<dbReference type="PANTHER" id="PTHR17972:SF0">
    <property type="entry name" value="NUCLEOLAR PROTEIN 6"/>
    <property type="match status" value="1"/>
</dbReference>
<gene>
    <name evidence="3" type="ORF">QYM36_005742</name>
</gene>
<keyword evidence="1" id="KW-0694">RNA-binding</keyword>
<accession>A0AA88HWP7</accession>
<feature type="domain" description="Nrap protein" evidence="2">
    <location>
        <begin position="60"/>
        <end position="217"/>
    </location>
</feature>
<dbReference type="EMBL" id="JAVRJZ010000009">
    <property type="protein sequence ID" value="KAK2718508.1"/>
    <property type="molecule type" value="Genomic_DNA"/>
</dbReference>
<dbReference type="Proteomes" id="UP001187531">
    <property type="component" value="Unassembled WGS sequence"/>
</dbReference>
<comment type="similarity">
    <text evidence="1">Belongs to the NRAP family.</text>
</comment>
<dbReference type="GO" id="GO:0032040">
    <property type="term" value="C:small-subunit processome"/>
    <property type="evidence" value="ECO:0007669"/>
    <property type="project" value="TreeGrafter"/>
</dbReference>
<protein>
    <recommendedName>
        <fullName evidence="1">Nucleolar protein 6</fullName>
    </recommendedName>
</protein>
<comment type="subcellular location">
    <subcellularLocation>
        <location evidence="1">Nucleus</location>
        <location evidence="1">Nucleolus</location>
    </subcellularLocation>
</comment>
<sequence>DGFVFRLRIAYPREVNLARTFKDTDGVLKQRDTAFSIQLEKDTVILPKLSGALYGLQSQYPSFGTAARLAKRWIAGHMLSLQVPELVTELLVASIYLDLPPGSIGPISPQIGFLQFLRKVARTNWNAVPLILNFNKLLGVEEIADMELQFSSQRSSLPPLVLYTSYTKNPKLLTADGPTLPVLARAMLLASETLKLLEDNLSRFKPAITDLKMLFRPATTAFDAVIRLNPKMVAKRHMNLDAKTSGKPAEILPLEKIDTIPLVGFEPVSNVKARKLNQEGKLSINFGAIVQDFSVIGKDLVDRVEINFEKWISPDKA</sequence>
<dbReference type="PANTHER" id="PTHR17972">
    <property type="entry name" value="NUCLEOLAR RNA-ASSOCIATED PROTEIN"/>
    <property type="match status" value="1"/>
</dbReference>